<protein>
    <submittedName>
        <fullName evidence="2">Uncharacterized protein</fullName>
    </submittedName>
</protein>
<sequence length="278" mass="30177">MTKSPEEFGTALSGAMNRHGFAFQEAASRAVVVLGSNRKIDWFLAATEFPVSLGTSESHVDLVLEDRFERAFLAVECKRVDPAVGYWHFARSRFEDQNMSTPKVVLEELHADPELGTISNPLQLGWSTPPFNIAVEGRTQSKGDGVGGANDAIAKSVAQALRGAAGLAQFLASRNEPMSRQRSLRVVPVVVTTATLVTSENDLGSAPLDSGRIDSAGVTAGPVSWLWYNHNRSRSLRPDIPSRADPGSMAHWLSLVSTRSVAIVNAASWEEFLRVRFS</sequence>
<dbReference type="KEGG" id="pspc:Strain318_002839"/>
<accession>A0AA49JWW6</accession>
<keyword evidence="3" id="KW-1185">Reference proteome</keyword>
<dbReference type="EMBL" id="CP130612">
    <property type="protein sequence ID" value="WKW13516.1"/>
    <property type="molecule type" value="Genomic_DNA"/>
</dbReference>
<organism evidence="2 3">
    <name type="scientific">Pseudogemmatithrix spongiicola</name>
    <dbReference type="NCBI Taxonomy" id="3062599"/>
    <lineage>
        <taxon>Bacteria</taxon>
        <taxon>Pseudomonadati</taxon>
        <taxon>Gemmatimonadota</taxon>
        <taxon>Gemmatimonadia</taxon>
        <taxon>Gemmatimonadales</taxon>
        <taxon>Gemmatimonadaceae</taxon>
        <taxon>Pseudogemmatithrix</taxon>
    </lineage>
</organism>
<dbReference type="Proteomes" id="UP001229955">
    <property type="component" value="Chromosome"/>
</dbReference>
<gene>
    <name evidence="1" type="ORF">Strain138_002839</name>
    <name evidence="2" type="ORF">Strain318_002839</name>
</gene>
<reference evidence="2" key="1">
    <citation type="submission" date="2023-07" db="EMBL/GenBank/DDBJ databases">
        <authorList>
            <person name="Haufschild T."/>
            <person name="Kallscheuer N."/>
            <person name="Hammer J."/>
            <person name="Kohn T."/>
            <person name="Kabuu M."/>
            <person name="Jogler M."/>
            <person name="Wohfarth N."/>
            <person name="Heuer A."/>
            <person name="Rohde M."/>
            <person name="van Teeseling M.C.F."/>
            <person name="Jogler C."/>
        </authorList>
    </citation>
    <scope>NUCLEOTIDE SEQUENCE</scope>
    <source>
        <strain evidence="1">Strain 138</strain>
        <strain evidence="2">Strain 318</strain>
    </source>
</reference>
<dbReference type="RefSeq" id="WP_367886368.1">
    <property type="nucleotide sequence ID" value="NZ_CP130612.1"/>
</dbReference>
<dbReference type="AlphaFoldDB" id="A0AA49Q843"/>
<evidence type="ECO:0000313" key="2">
    <source>
        <dbReference type="EMBL" id="WKW16423.1"/>
    </source>
</evidence>
<accession>A0AA49Q843</accession>
<evidence type="ECO:0000313" key="1">
    <source>
        <dbReference type="EMBL" id="WKW13516.1"/>
    </source>
</evidence>
<evidence type="ECO:0000313" key="3">
    <source>
        <dbReference type="Proteomes" id="UP001229955"/>
    </source>
</evidence>
<name>A0AA49Q843_9BACT</name>
<dbReference type="EMBL" id="CP130613">
    <property type="protein sequence ID" value="WKW16423.1"/>
    <property type="molecule type" value="Genomic_DNA"/>
</dbReference>
<proteinExistence type="predicted"/>